<evidence type="ECO:0000313" key="2">
    <source>
        <dbReference type="EMBL" id="MCW8084141.1"/>
    </source>
</evidence>
<keyword evidence="3" id="KW-1185">Reference proteome</keyword>
<proteinExistence type="predicted"/>
<dbReference type="Pfam" id="PF09361">
    <property type="entry name" value="Phasin_2"/>
    <property type="match status" value="1"/>
</dbReference>
<reference evidence="2 3" key="1">
    <citation type="submission" date="2022-10" db="EMBL/GenBank/DDBJ databases">
        <title>Roseococcus glaciei nov., sp. nov., isolated from glacier.</title>
        <authorList>
            <person name="Liu Q."/>
            <person name="Xin Y.-H."/>
        </authorList>
    </citation>
    <scope>NUCLEOTIDE SEQUENCE [LARGE SCALE GENOMIC DNA]</scope>
    <source>
        <strain evidence="2 3">MDT2-1-1</strain>
    </source>
</reference>
<accession>A0ABT3NPP9</accession>
<evidence type="ECO:0000313" key="3">
    <source>
        <dbReference type="Proteomes" id="UP001526430"/>
    </source>
</evidence>
<comment type="caution">
    <text evidence="2">The sequence shown here is derived from an EMBL/GenBank/DDBJ whole genome shotgun (WGS) entry which is preliminary data.</text>
</comment>
<name>A0ABT3NPP9_9PROT</name>
<sequence length="164" mass="17606">MKSQADVKKVMSDAAQVGQTAVAETTVQARATVEKGLEQANKTAADMLKVAEEANEFGRGNLEAVTKASQLYMTGMQDLSRQTLAMLQALSDHTLEGVKTLSTAKSLKEAAEFQASFAKTTFERAMNDTVKLQEAAFKLAEQSFAPITARMTLAMEKVGKPLAA</sequence>
<protein>
    <submittedName>
        <fullName evidence="2">TIGR01841 family phasin</fullName>
    </submittedName>
</protein>
<dbReference type="RefSeq" id="WP_301587750.1">
    <property type="nucleotide sequence ID" value="NZ_JAPFQI010000001.1"/>
</dbReference>
<dbReference type="InterPro" id="IPR018968">
    <property type="entry name" value="Phasin"/>
</dbReference>
<feature type="domain" description="Phasin" evidence="1">
    <location>
        <begin position="52"/>
        <end position="151"/>
    </location>
</feature>
<gene>
    <name evidence="2" type="primary">phaP</name>
    <name evidence="2" type="ORF">OF850_00740</name>
</gene>
<dbReference type="InterPro" id="IPR010127">
    <property type="entry name" value="Phasin_subfam-1"/>
</dbReference>
<dbReference type="Proteomes" id="UP001526430">
    <property type="component" value="Unassembled WGS sequence"/>
</dbReference>
<dbReference type="NCBIfam" id="TIGR01841">
    <property type="entry name" value="phasin"/>
    <property type="match status" value="1"/>
</dbReference>
<organism evidence="2 3">
    <name type="scientific">Sabulicella glaciei</name>
    <dbReference type="NCBI Taxonomy" id="2984948"/>
    <lineage>
        <taxon>Bacteria</taxon>
        <taxon>Pseudomonadati</taxon>
        <taxon>Pseudomonadota</taxon>
        <taxon>Alphaproteobacteria</taxon>
        <taxon>Acetobacterales</taxon>
        <taxon>Acetobacteraceae</taxon>
        <taxon>Sabulicella</taxon>
    </lineage>
</organism>
<evidence type="ECO:0000259" key="1">
    <source>
        <dbReference type="Pfam" id="PF09361"/>
    </source>
</evidence>
<dbReference type="EMBL" id="JAPFQI010000001">
    <property type="protein sequence ID" value="MCW8084141.1"/>
    <property type="molecule type" value="Genomic_DNA"/>
</dbReference>